<accession>A0AAD7CTF3</accession>
<dbReference type="AlphaFoldDB" id="A0AAD7CTF3"/>
<protein>
    <submittedName>
        <fullName evidence="1">Uncharacterized protein</fullName>
    </submittedName>
</protein>
<keyword evidence="2" id="KW-1185">Reference proteome</keyword>
<name>A0AAD7CTF3_MYCRO</name>
<evidence type="ECO:0000313" key="1">
    <source>
        <dbReference type="EMBL" id="KAJ7661168.1"/>
    </source>
</evidence>
<proteinExistence type="predicted"/>
<dbReference type="Proteomes" id="UP001221757">
    <property type="component" value="Unassembled WGS sequence"/>
</dbReference>
<organism evidence="1 2">
    <name type="scientific">Mycena rosella</name>
    <name type="common">Pink bonnet</name>
    <name type="synonym">Agaricus rosellus</name>
    <dbReference type="NCBI Taxonomy" id="1033263"/>
    <lineage>
        <taxon>Eukaryota</taxon>
        <taxon>Fungi</taxon>
        <taxon>Dikarya</taxon>
        <taxon>Basidiomycota</taxon>
        <taxon>Agaricomycotina</taxon>
        <taxon>Agaricomycetes</taxon>
        <taxon>Agaricomycetidae</taxon>
        <taxon>Agaricales</taxon>
        <taxon>Marasmiineae</taxon>
        <taxon>Mycenaceae</taxon>
        <taxon>Mycena</taxon>
    </lineage>
</organism>
<comment type="caution">
    <text evidence="1">The sequence shown here is derived from an EMBL/GenBank/DDBJ whole genome shotgun (WGS) entry which is preliminary data.</text>
</comment>
<gene>
    <name evidence="1" type="ORF">B0H17DRAFT_1144769</name>
</gene>
<dbReference type="EMBL" id="JARKIE010000252">
    <property type="protein sequence ID" value="KAJ7661168.1"/>
    <property type="molecule type" value="Genomic_DNA"/>
</dbReference>
<sequence length="149" mass="15822">MAVWLGMRLLGGDETPSSKLYELLSTPSPVEDHITYVELLKYDNPVVVNGKEQYVLSRPNIVMCAGVINLEFTLVIGKKNHTSESGVYLAWIKGDGQCAVLCGTAGVGVGRARIAAGDTAAVLHEGLEVLDCAVTSAARPKAHNEATRA</sequence>
<reference evidence="1" key="1">
    <citation type="submission" date="2023-03" db="EMBL/GenBank/DDBJ databases">
        <title>Massive genome expansion in bonnet fungi (Mycena s.s.) driven by repeated elements and novel gene families across ecological guilds.</title>
        <authorList>
            <consortium name="Lawrence Berkeley National Laboratory"/>
            <person name="Harder C.B."/>
            <person name="Miyauchi S."/>
            <person name="Viragh M."/>
            <person name="Kuo A."/>
            <person name="Thoen E."/>
            <person name="Andreopoulos B."/>
            <person name="Lu D."/>
            <person name="Skrede I."/>
            <person name="Drula E."/>
            <person name="Henrissat B."/>
            <person name="Morin E."/>
            <person name="Kohler A."/>
            <person name="Barry K."/>
            <person name="LaButti K."/>
            <person name="Morin E."/>
            <person name="Salamov A."/>
            <person name="Lipzen A."/>
            <person name="Mereny Z."/>
            <person name="Hegedus B."/>
            <person name="Baldrian P."/>
            <person name="Stursova M."/>
            <person name="Weitz H."/>
            <person name="Taylor A."/>
            <person name="Grigoriev I.V."/>
            <person name="Nagy L.G."/>
            <person name="Martin F."/>
            <person name="Kauserud H."/>
        </authorList>
    </citation>
    <scope>NUCLEOTIDE SEQUENCE</scope>
    <source>
        <strain evidence="1">CBHHK067</strain>
    </source>
</reference>
<evidence type="ECO:0000313" key="2">
    <source>
        <dbReference type="Proteomes" id="UP001221757"/>
    </source>
</evidence>